<proteinExistence type="predicted"/>
<dbReference type="AlphaFoldDB" id="A0AAP5E8I6"/>
<reference evidence="3" key="1">
    <citation type="submission" date="2023-07" db="EMBL/GenBank/DDBJ databases">
        <title>Functional and genomic diversity of the sorghum phyllosphere microbiome.</title>
        <authorList>
            <person name="Shade A."/>
        </authorList>
    </citation>
    <scope>NUCLEOTIDE SEQUENCE</scope>
    <source>
        <strain evidence="3">SORGH_AS_0457</strain>
    </source>
</reference>
<name>A0AAP5E8I6_9GAMM</name>
<protein>
    <submittedName>
        <fullName evidence="3">Pimeloyl-ACP methyl ester carboxylesterase</fullName>
    </submittedName>
</protein>
<gene>
    <name evidence="3" type="ORF">QE424_000938</name>
</gene>
<feature type="region of interest" description="Disordered" evidence="1">
    <location>
        <begin position="1"/>
        <end position="22"/>
    </location>
</feature>
<dbReference type="SUPFAM" id="SSF53474">
    <property type="entry name" value="alpha/beta-Hydrolases"/>
    <property type="match status" value="1"/>
</dbReference>
<evidence type="ECO:0000313" key="3">
    <source>
        <dbReference type="EMBL" id="MDQ1107779.1"/>
    </source>
</evidence>
<dbReference type="InterPro" id="IPR022742">
    <property type="entry name" value="Hydrolase_4"/>
</dbReference>
<evidence type="ECO:0000256" key="1">
    <source>
        <dbReference type="SAM" id="MobiDB-lite"/>
    </source>
</evidence>
<evidence type="ECO:0000313" key="4">
    <source>
        <dbReference type="Proteomes" id="UP001226084"/>
    </source>
</evidence>
<dbReference type="PANTHER" id="PTHR43194:SF2">
    <property type="entry name" value="PEROXISOMAL MEMBRANE PROTEIN LPX1"/>
    <property type="match status" value="1"/>
</dbReference>
<organism evidence="3 4">
    <name type="scientific">Stenotrophomonas rhizophila</name>
    <dbReference type="NCBI Taxonomy" id="216778"/>
    <lineage>
        <taxon>Bacteria</taxon>
        <taxon>Pseudomonadati</taxon>
        <taxon>Pseudomonadota</taxon>
        <taxon>Gammaproteobacteria</taxon>
        <taxon>Lysobacterales</taxon>
        <taxon>Lysobacteraceae</taxon>
        <taxon>Stenotrophomonas</taxon>
    </lineage>
</organism>
<dbReference type="EMBL" id="JAUTAS010000001">
    <property type="protein sequence ID" value="MDQ1107779.1"/>
    <property type="molecule type" value="Genomic_DNA"/>
</dbReference>
<feature type="domain" description="Serine aminopeptidase S33" evidence="2">
    <location>
        <begin position="44"/>
        <end position="280"/>
    </location>
</feature>
<dbReference type="InterPro" id="IPR029058">
    <property type="entry name" value="AB_hydrolase_fold"/>
</dbReference>
<evidence type="ECO:0000259" key="2">
    <source>
        <dbReference type="Pfam" id="PF12146"/>
    </source>
</evidence>
<dbReference type="PANTHER" id="PTHR43194">
    <property type="entry name" value="HYDROLASE ALPHA/BETA FOLD FAMILY"/>
    <property type="match status" value="1"/>
</dbReference>
<dbReference type="Pfam" id="PF12146">
    <property type="entry name" value="Hydrolase_4"/>
    <property type="match status" value="1"/>
</dbReference>
<dbReference type="Gene3D" id="3.40.50.1820">
    <property type="entry name" value="alpha/beta hydrolase"/>
    <property type="match status" value="1"/>
</dbReference>
<sequence length="316" mass="33991">MPEARSILASMVTPASRPSAPTDERLTAAHDAVLAATRSAPGRRGTVLFAHGFGQTRHAWTATAQSLAAAGYQTLAYDARGHGDSDWNPATLAYHGEQFADDLIVLAGEQPQPPILVAASMGGLFGLLAEARWPGLFSAMVLVDITPRWDTAGVEKILMFMTAHPEGFASLEHAADVISTYLPHRPRKSEESLRALLREDGHGRWRWHWDPRLVAELARDSEQHQDALADAARQVKCPVLLVSGGRSTLVTPQTVAEFLALVPHARHVQLPEATHMVAGDDNNAFTATVLDYLDVLPSASAVAQSATTEHVTGARS</sequence>
<comment type="caution">
    <text evidence="3">The sequence shown here is derived from an EMBL/GenBank/DDBJ whole genome shotgun (WGS) entry which is preliminary data.</text>
</comment>
<dbReference type="InterPro" id="IPR050228">
    <property type="entry name" value="Carboxylesterase_BioH"/>
</dbReference>
<dbReference type="Proteomes" id="UP001226084">
    <property type="component" value="Unassembled WGS sequence"/>
</dbReference>
<accession>A0AAP5E8I6</accession>